<evidence type="ECO:0000313" key="4">
    <source>
        <dbReference type="WBParaSite" id="ASIM_0001091301-mRNA-1"/>
    </source>
</evidence>
<gene>
    <name evidence="2" type="ORF">ASIM_LOCUS10471</name>
</gene>
<name>A0A0M3JSG3_ANISI</name>
<protein>
    <submittedName>
        <fullName evidence="4">HTH_Tnp_IS1 domain-containing protein</fullName>
    </submittedName>
</protein>
<accession>A0A0M3JSG3</accession>
<evidence type="ECO:0000313" key="2">
    <source>
        <dbReference type="EMBL" id="VDK43034.1"/>
    </source>
</evidence>
<evidence type="ECO:0000256" key="1">
    <source>
        <dbReference type="SAM" id="MobiDB-lite"/>
    </source>
</evidence>
<dbReference type="WBParaSite" id="ASIM_0001091301-mRNA-1">
    <property type="protein sequence ID" value="ASIM_0001091301-mRNA-1"/>
    <property type="gene ID" value="ASIM_0001091301"/>
</dbReference>
<evidence type="ECO:0000313" key="3">
    <source>
        <dbReference type="Proteomes" id="UP000267096"/>
    </source>
</evidence>
<organism evidence="4">
    <name type="scientific">Anisakis simplex</name>
    <name type="common">Herring worm</name>
    <dbReference type="NCBI Taxonomy" id="6269"/>
    <lineage>
        <taxon>Eukaryota</taxon>
        <taxon>Metazoa</taxon>
        <taxon>Ecdysozoa</taxon>
        <taxon>Nematoda</taxon>
        <taxon>Chromadorea</taxon>
        <taxon>Rhabditida</taxon>
        <taxon>Spirurina</taxon>
        <taxon>Ascaridomorpha</taxon>
        <taxon>Ascaridoidea</taxon>
        <taxon>Anisakidae</taxon>
        <taxon>Anisakis</taxon>
        <taxon>Anisakis simplex complex</taxon>
    </lineage>
</organism>
<reference evidence="4" key="1">
    <citation type="submission" date="2017-02" db="UniProtKB">
        <authorList>
            <consortium name="WormBaseParasite"/>
        </authorList>
    </citation>
    <scope>IDENTIFICATION</scope>
</reference>
<keyword evidence="3" id="KW-1185">Reference proteome</keyword>
<dbReference type="Proteomes" id="UP000267096">
    <property type="component" value="Unassembled WGS sequence"/>
</dbReference>
<reference evidence="2 3" key="2">
    <citation type="submission" date="2018-11" db="EMBL/GenBank/DDBJ databases">
        <authorList>
            <consortium name="Pathogen Informatics"/>
        </authorList>
    </citation>
    <scope>NUCLEOTIDE SEQUENCE [LARGE SCALE GENOMIC DNA]</scope>
</reference>
<dbReference type="EMBL" id="UYRR01031000">
    <property type="protein sequence ID" value="VDK43034.1"/>
    <property type="molecule type" value="Genomic_DNA"/>
</dbReference>
<feature type="region of interest" description="Disordered" evidence="1">
    <location>
        <begin position="1"/>
        <end position="27"/>
    </location>
</feature>
<sequence length="71" mass="7660">MISTAKSPLTGKKLSKPPVGTEFSRRPPNNVEEIACEVGFSHSSALQILIGNLGLNKFSFAESQKRCAKIV</sequence>
<dbReference type="AlphaFoldDB" id="A0A0M3JSG3"/>
<proteinExistence type="predicted"/>